<dbReference type="Proteomes" id="UP000019849">
    <property type="component" value="Unassembled WGS sequence"/>
</dbReference>
<dbReference type="NCBIfam" id="NF003286">
    <property type="entry name" value="PRK04284.1"/>
    <property type="match status" value="1"/>
</dbReference>
<dbReference type="InterPro" id="IPR002292">
    <property type="entry name" value="Orn/put_carbamltrans"/>
</dbReference>
<evidence type="ECO:0000256" key="2">
    <source>
        <dbReference type="ARBA" id="ARBA00004496"/>
    </source>
</evidence>
<comment type="subcellular location">
    <subcellularLocation>
        <location evidence="2 8">Cytoplasm</location>
    </subcellularLocation>
</comment>
<feature type="binding site" evidence="8">
    <location>
        <position position="319"/>
    </location>
    <ligand>
        <name>carbamoyl phosphate</name>
        <dbReference type="ChEBI" id="CHEBI:58228"/>
    </ligand>
</feature>
<proteinExistence type="inferred from homology"/>
<feature type="binding site" evidence="8">
    <location>
        <position position="84"/>
    </location>
    <ligand>
        <name>carbamoyl phosphate</name>
        <dbReference type="ChEBI" id="CHEBI:58228"/>
    </ligand>
</feature>
<dbReference type="SUPFAM" id="SSF53671">
    <property type="entry name" value="Aspartate/ornithine carbamoyltransferase"/>
    <property type="match status" value="1"/>
</dbReference>
<comment type="caution">
    <text evidence="11">The sequence shown here is derived from an EMBL/GenBank/DDBJ whole genome shotgun (WGS) entry which is preliminary data.</text>
</comment>
<comment type="catalytic activity">
    <reaction evidence="7 8">
        <text>carbamoyl phosphate + L-ornithine = L-citrulline + phosphate + H(+)</text>
        <dbReference type="Rhea" id="RHEA:19513"/>
        <dbReference type="ChEBI" id="CHEBI:15378"/>
        <dbReference type="ChEBI" id="CHEBI:43474"/>
        <dbReference type="ChEBI" id="CHEBI:46911"/>
        <dbReference type="ChEBI" id="CHEBI:57743"/>
        <dbReference type="ChEBI" id="CHEBI:58228"/>
        <dbReference type="EC" id="2.1.3.3"/>
    </reaction>
</comment>
<dbReference type="STRING" id="69279.BG36_14085"/>
<comment type="similarity">
    <text evidence="3 8">Belongs to the aspartate/ornithine carbamoyltransferase superfamily. OTCase family.</text>
</comment>
<keyword evidence="6 8" id="KW-0808">Transferase</keyword>
<dbReference type="PRINTS" id="PR00102">
    <property type="entry name" value="OTCASE"/>
</dbReference>
<dbReference type="Pfam" id="PF02729">
    <property type="entry name" value="OTCace_N"/>
    <property type="match status" value="1"/>
</dbReference>
<dbReference type="AlphaFoldDB" id="A0A011U9A0"/>
<keyword evidence="5 8" id="KW-0963">Cytoplasm</keyword>
<feature type="binding site" evidence="8">
    <location>
        <position position="108"/>
    </location>
    <ligand>
        <name>carbamoyl phosphate</name>
        <dbReference type="ChEBI" id="CHEBI:58228"/>
    </ligand>
</feature>
<dbReference type="InterPro" id="IPR006130">
    <property type="entry name" value="Asp/Orn_carbamoylTrfase"/>
</dbReference>
<dbReference type="PATRIC" id="fig|69279.3.peg.3909"/>
<feature type="domain" description="Aspartate/ornithine carbamoyltransferase Asp/Orn-binding" evidence="9">
    <location>
        <begin position="156"/>
        <end position="329"/>
    </location>
</feature>
<dbReference type="PRINTS" id="PR00100">
    <property type="entry name" value="AOTCASE"/>
</dbReference>
<accession>A0A011U9A0</accession>
<dbReference type="RefSeq" id="WP_035030727.1">
    <property type="nucleotide sequence ID" value="NZ_KK073901.1"/>
</dbReference>
<evidence type="ECO:0000256" key="3">
    <source>
        <dbReference type="ARBA" id="ARBA00007805"/>
    </source>
</evidence>
<feature type="domain" description="Aspartate/ornithine carbamoyltransferase carbamoyl-P binding" evidence="10">
    <location>
        <begin position="8"/>
        <end position="148"/>
    </location>
</feature>
<evidence type="ECO:0000256" key="7">
    <source>
        <dbReference type="ARBA" id="ARBA00048772"/>
    </source>
</evidence>
<evidence type="ECO:0000256" key="1">
    <source>
        <dbReference type="ARBA" id="ARBA00003822"/>
    </source>
</evidence>
<dbReference type="NCBIfam" id="NF001986">
    <property type="entry name" value="PRK00779.1"/>
    <property type="match status" value="1"/>
</dbReference>
<dbReference type="InterPro" id="IPR006132">
    <property type="entry name" value="Asp/Orn_carbamoyltranf_P-bd"/>
</dbReference>
<dbReference type="GO" id="GO:0042450">
    <property type="term" value="P:L-arginine biosynthetic process via ornithine"/>
    <property type="evidence" value="ECO:0007669"/>
    <property type="project" value="UniProtKB-UniRule"/>
</dbReference>
<dbReference type="HOGENOM" id="CLU_043846_3_1_5"/>
<comment type="function">
    <text evidence="1">Reversibly catalyzes the transfer of the carbamoyl group from carbamoyl phosphate (CP) to the N(epsilon) atom of ornithine (ORN) to produce L-citrulline.</text>
</comment>
<dbReference type="PANTHER" id="PTHR45753">
    <property type="entry name" value="ORNITHINE CARBAMOYLTRANSFERASE, MITOCHONDRIAL"/>
    <property type="match status" value="1"/>
</dbReference>
<evidence type="ECO:0000313" key="12">
    <source>
        <dbReference type="Proteomes" id="UP000019849"/>
    </source>
</evidence>
<dbReference type="Gene3D" id="3.40.50.1370">
    <property type="entry name" value="Aspartate/ornithine carbamoyltransferase"/>
    <property type="match status" value="2"/>
</dbReference>
<evidence type="ECO:0000256" key="6">
    <source>
        <dbReference type="ARBA" id="ARBA00022679"/>
    </source>
</evidence>
<dbReference type="GO" id="GO:0004585">
    <property type="term" value="F:ornithine carbamoyltransferase activity"/>
    <property type="evidence" value="ECO:0007669"/>
    <property type="project" value="UniProtKB-UniRule"/>
</dbReference>
<evidence type="ECO:0000259" key="10">
    <source>
        <dbReference type="Pfam" id="PF02729"/>
    </source>
</evidence>
<gene>
    <name evidence="11" type="ORF">BG36_14085</name>
</gene>
<dbReference type="HAMAP" id="MF_01109">
    <property type="entry name" value="OTCase"/>
    <property type="match status" value="1"/>
</dbReference>
<name>A0A011U9A0_9HYPH</name>
<dbReference type="NCBIfam" id="TIGR00658">
    <property type="entry name" value="orni_carb_tr"/>
    <property type="match status" value="1"/>
</dbReference>
<evidence type="ECO:0000256" key="8">
    <source>
        <dbReference type="HAMAP-Rule" id="MF_01109"/>
    </source>
</evidence>
<evidence type="ECO:0000256" key="5">
    <source>
        <dbReference type="ARBA" id="ARBA00022490"/>
    </source>
</evidence>
<protein>
    <recommendedName>
        <fullName evidence="4 8">Ornithine carbamoyltransferase</fullName>
        <shortName evidence="8">OTCase</shortName>
        <ecNumber evidence="4 8">2.1.3.3</ecNumber>
    </recommendedName>
</protein>
<organism evidence="11 12">
    <name type="scientific">Aquamicrobium defluvii</name>
    <dbReference type="NCBI Taxonomy" id="69279"/>
    <lineage>
        <taxon>Bacteria</taxon>
        <taxon>Pseudomonadati</taxon>
        <taxon>Pseudomonadota</taxon>
        <taxon>Alphaproteobacteria</taxon>
        <taxon>Hyphomicrobiales</taxon>
        <taxon>Phyllobacteriaceae</taxon>
        <taxon>Aquamicrobium</taxon>
    </lineage>
</organism>
<dbReference type="EC" id="2.1.3.3" evidence="4 8"/>
<dbReference type="InterPro" id="IPR036901">
    <property type="entry name" value="Asp/Orn_carbamoylTrfase_sf"/>
</dbReference>
<dbReference type="GO" id="GO:0019240">
    <property type="term" value="P:citrulline biosynthetic process"/>
    <property type="evidence" value="ECO:0007669"/>
    <property type="project" value="TreeGrafter"/>
</dbReference>
<feature type="binding site" evidence="8">
    <location>
        <position position="232"/>
    </location>
    <ligand>
        <name>L-ornithine</name>
        <dbReference type="ChEBI" id="CHEBI:46911"/>
    </ligand>
</feature>
<dbReference type="eggNOG" id="COG0078">
    <property type="taxonomic scope" value="Bacteria"/>
</dbReference>
<dbReference type="PANTHER" id="PTHR45753:SF2">
    <property type="entry name" value="ORNITHINE CARBAMOYLTRANSFERASE"/>
    <property type="match status" value="1"/>
</dbReference>
<feature type="binding site" evidence="8">
    <location>
        <begin position="236"/>
        <end position="237"/>
    </location>
    <ligand>
        <name>L-ornithine</name>
        <dbReference type="ChEBI" id="CHEBI:46911"/>
    </ligand>
</feature>
<dbReference type="Pfam" id="PF00185">
    <property type="entry name" value="OTCace"/>
    <property type="match status" value="1"/>
</dbReference>
<dbReference type="EMBL" id="JENY01000029">
    <property type="protein sequence ID" value="EXL02701.1"/>
    <property type="molecule type" value="Genomic_DNA"/>
</dbReference>
<evidence type="ECO:0000313" key="11">
    <source>
        <dbReference type="EMBL" id="EXL02701.1"/>
    </source>
</evidence>
<dbReference type="GO" id="GO:0016597">
    <property type="term" value="F:amino acid binding"/>
    <property type="evidence" value="ECO:0007669"/>
    <property type="project" value="InterPro"/>
</dbReference>
<feature type="binding site" evidence="8">
    <location>
        <position position="168"/>
    </location>
    <ligand>
        <name>L-ornithine</name>
        <dbReference type="ChEBI" id="CHEBI:46911"/>
    </ligand>
</feature>
<dbReference type="InterPro" id="IPR006131">
    <property type="entry name" value="Asp_carbamoyltransf_Asp/Orn-bd"/>
</dbReference>
<feature type="binding site" evidence="8">
    <location>
        <begin position="135"/>
        <end position="138"/>
    </location>
    <ligand>
        <name>carbamoyl phosphate</name>
        <dbReference type="ChEBI" id="CHEBI:58228"/>
    </ligand>
</feature>
<evidence type="ECO:0000256" key="4">
    <source>
        <dbReference type="ARBA" id="ARBA00013007"/>
    </source>
</evidence>
<dbReference type="PROSITE" id="PS00097">
    <property type="entry name" value="CARBAMOYLTRANSFERASE"/>
    <property type="match status" value="1"/>
</dbReference>
<feature type="binding site" evidence="8">
    <location>
        <begin position="274"/>
        <end position="275"/>
    </location>
    <ligand>
        <name>carbamoyl phosphate</name>
        <dbReference type="ChEBI" id="CHEBI:58228"/>
    </ligand>
</feature>
<dbReference type="FunFam" id="3.40.50.1370:FF:000004">
    <property type="entry name" value="Ornithine carbamoyltransferase"/>
    <property type="match status" value="1"/>
</dbReference>
<evidence type="ECO:0000259" key="9">
    <source>
        <dbReference type="Pfam" id="PF00185"/>
    </source>
</evidence>
<reference evidence="11 12" key="1">
    <citation type="submission" date="2014-02" db="EMBL/GenBank/DDBJ databases">
        <title>Aquamicrobium defluvii Genome sequencing.</title>
        <authorList>
            <person name="Wang X."/>
        </authorList>
    </citation>
    <scope>NUCLEOTIDE SEQUENCE [LARGE SCALE GENOMIC DNA]</scope>
    <source>
        <strain evidence="11 12">W13Z1</strain>
    </source>
</reference>
<dbReference type="InterPro" id="IPR024904">
    <property type="entry name" value="OTCase_ArgI"/>
</dbReference>
<sequence length="333" mass="36982">MPVNVKGRSVLKLLDFSPDDIRFLLKLAAALKQAKYGGYEEQRLKGKNIALIFEKDSTRTRTGFEVAAYDQGAHVTYLGPTGTQIGKKESMKDTARVLGRLYDAIEYRGFGQEQAETLAAFAGVPVYNGLTDEFHPTQVLADFLTMREFTRKHLSQIAFAFLGDAANNMGNSLLTGAALIGMDVRLAAPKACWPDAALVEESRKIAEMTGAKITLTEDPMEAVRGCDFIYTDVWVSMGEPDSVWEERIKLLTPYCVTSDIMRASGNPHTKFMHCLPAFHNRETEIGEQIFQRYGIESMEVTEEVFESEASVVFDQAENRMHTIKAILVATLGA</sequence>
<feature type="binding site" evidence="8">
    <location>
        <begin position="57"/>
        <end position="60"/>
    </location>
    <ligand>
        <name>carbamoyl phosphate</name>
        <dbReference type="ChEBI" id="CHEBI:58228"/>
    </ligand>
</feature>
<dbReference type="GO" id="GO:0005737">
    <property type="term" value="C:cytoplasm"/>
    <property type="evidence" value="ECO:0007669"/>
    <property type="project" value="UniProtKB-SubCell"/>
</dbReference>